<accession>A0A160TBZ7</accession>
<name>A0A160TBZ7_9ZZZZ</name>
<feature type="compositionally biased region" description="Basic residues" evidence="1">
    <location>
        <begin position="71"/>
        <end position="88"/>
    </location>
</feature>
<dbReference type="Pfam" id="PF20661">
    <property type="entry name" value="SutA-RBD"/>
    <property type="match status" value="1"/>
</dbReference>
<evidence type="ECO:0000256" key="1">
    <source>
        <dbReference type="SAM" id="MobiDB-lite"/>
    </source>
</evidence>
<gene>
    <name evidence="3" type="ORF">MGWOODY_Tha2978</name>
</gene>
<dbReference type="InterPro" id="IPR049191">
    <property type="entry name" value="SutA_RBD"/>
</dbReference>
<feature type="region of interest" description="Disordered" evidence="1">
    <location>
        <begin position="68"/>
        <end position="88"/>
    </location>
</feature>
<dbReference type="AlphaFoldDB" id="A0A160TBZ7"/>
<reference evidence="3" key="1">
    <citation type="submission" date="2015-10" db="EMBL/GenBank/DDBJ databases">
        <authorList>
            <person name="Gilbert D.G."/>
        </authorList>
    </citation>
    <scope>NUCLEOTIDE SEQUENCE</scope>
</reference>
<dbReference type="EMBL" id="CZQC01000058">
    <property type="protein sequence ID" value="CUS41930.1"/>
    <property type="molecule type" value="Genomic_DNA"/>
</dbReference>
<feature type="domain" description="Transcriptional regulator SutA RNAP-binding" evidence="2">
    <location>
        <begin position="5"/>
        <end position="38"/>
    </location>
</feature>
<evidence type="ECO:0000259" key="2">
    <source>
        <dbReference type="Pfam" id="PF20661"/>
    </source>
</evidence>
<protein>
    <recommendedName>
        <fullName evidence="2">Transcriptional regulator SutA RNAP-binding domain-containing protein</fullName>
    </recommendedName>
</protein>
<evidence type="ECO:0000313" key="3">
    <source>
        <dbReference type="EMBL" id="CUS41930.1"/>
    </source>
</evidence>
<sequence>MKKKTTKREVRNQLNEEIEQFLQQGGAVREVARGESGLVDGRYHERSMSFDKRQERTPVDDVLKAIDQRKEAKRSRPARKAPPRKVPKQKVIYDDFGEPLRVVWQDE</sequence>
<proteinExistence type="predicted"/>
<organism evidence="3">
    <name type="scientific">hydrothermal vent metagenome</name>
    <dbReference type="NCBI Taxonomy" id="652676"/>
    <lineage>
        <taxon>unclassified sequences</taxon>
        <taxon>metagenomes</taxon>
        <taxon>ecological metagenomes</taxon>
    </lineage>
</organism>